<comment type="similarity">
    <text evidence="3 7">Belongs to the clathrin light chain family.</text>
</comment>
<feature type="coiled-coil region" evidence="8">
    <location>
        <begin position="119"/>
        <end position="154"/>
    </location>
</feature>
<accession>A0AAD7L1X4</accession>
<dbReference type="GO" id="GO:0030130">
    <property type="term" value="C:clathrin coat of trans-Golgi network vesicle"/>
    <property type="evidence" value="ECO:0007669"/>
    <property type="project" value="InterPro"/>
</dbReference>
<dbReference type="KEGG" id="qsa:O6P43_026213"/>
<organism evidence="10 11">
    <name type="scientific">Quillaja saponaria</name>
    <name type="common">Soap bark tree</name>
    <dbReference type="NCBI Taxonomy" id="32244"/>
    <lineage>
        <taxon>Eukaryota</taxon>
        <taxon>Viridiplantae</taxon>
        <taxon>Streptophyta</taxon>
        <taxon>Embryophyta</taxon>
        <taxon>Tracheophyta</taxon>
        <taxon>Spermatophyta</taxon>
        <taxon>Magnoliopsida</taxon>
        <taxon>eudicotyledons</taxon>
        <taxon>Gunneridae</taxon>
        <taxon>Pentapetalae</taxon>
        <taxon>rosids</taxon>
        <taxon>fabids</taxon>
        <taxon>Fabales</taxon>
        <taxon>Quillajaceae</taxon>
        <taxon>Quillaja</taxon>
    </lineage>
</organism>
<evidence type="ECO:0000256" key="4">
    <source>
        <dbReference type="ARBA" id="ARBA00023136"/>
    </source>
</evidence>
<feature type="region of interest" description="Disordered" evidence="9">
    <location>
        <begin position="1"/>
        <end position="20"/>
    </location>
</feature>
<reference evidence="10" key="1">
    <citation type="journal article" date="2023" name="Science">
        <title>Elucidation of the pathway for biosynthesis of saponin adjuvants from the soapbark tree.</title>
        <authorList>
            <person name="Reed J."/>
            <person name="Orme A."/>
            <person name="El-Demerdash A."/>
            <person name="Owen C."/>
            <person name="Martin L.B.B."/>
            <person name="Misra R.C."/>
            <person name="Kikuchi S."/>
            <person name="Rejzek M."/>
            <person name="Martin A.C."/>
            <person name="Harkess A."/>
            <person name="Leebens-Mack J."/>
            <person name="Louveau T."/>
            <person name="Stephenson M.J."/>
            <person name="Osbourn A."/>
        </authorList>
    </citation>
    <scope>NUCLEOTIDE SEQUENCE</scope>
    <source>
        <strain evidence="10">S10</strain>
    </source>
</reference>
<dbReference type="GO" id="GO:0072583">
    <property type="term" value="P:clathrin-dependent endocytosis"/>
    <property type="evidence" value="ECO:0007669"/>
    <property type="project" value="TreeGrafter"/>
</dbReference>
<sequence length="296" mass="32824">MSSFTGSTLPFDDDGYIGYDPRIQSQRFDSFSNFDGDSVKDSAGDSSPIFGSQSYGEDVFTSQPLPETPSPPSIYSTGEGYSGLSPEQNGKGFDGDFGASDSPILPPPVDMETEEGFALREWRRENAIRLEEKEKKEKELRQQIIKEADEYKNEFYRKRQVVVENNKSTNREKEKLFLASREKFHAEAEKNYWKAIGELIPREVPVIEKRGKKDKEKKPSIVVIQGPKPGKPTDISRMRQILLKLKHNTPPHMKPKPPPSSEPKKDAKTGFPDGAGTSAAPLKAAAAASSEAVVAA</sequence>
<keyword evidence="6 7" id="KW-0968">Cytoplasmic vesicle</keyword>
<dbReference type="Proteomes" id="UP001163823">
    <property type="component" value="Chromosome 11"/>
</dbReference>
<dbReference type="Pfam" id="PF01086">
    <property type="entry name" value="Clathrin_lg_ch"/>
    <property type="match status" value="1"/>
</dbReference>
<evidence type="ECO:0000256" key="5">
    <source>
        <dbReference type="ARBA" id="ARBA00023176"/>
    </source>
</evidence>
<keyword evidence="4 7" id="KW-0472">Membrane</keyword>
<evidence type="ECO:0000313" key="10">
    <source>
        <dbReference type="EMBL" id="KAJ7949956.1"/>
    </source>
</evidence>
<keyword evidence="5 7" id="KW-0168">Coated pit</keyword>
<dbReference type="PANTHER" id="PTHR10639:SF24">
    <property type="entry name" value="CLATHRIN LIGHT CHAIN 3"/>
    <property type="match status" value="1"/>
</dbReference>
<proteinExistence type="inferred from homology"/>
<keyword evidence="11" id="KW-1185">Reference proteome</keyword>
<evidence type="ECO:0000256" key="1">
    <source>
        <dbReference type="ARBA" id="ARBA00003913"/>
    </source>
</evidence>
<feature type="compositionally biased region" description="Basic residues" evidence="9">
    <location>
        <begin position="244"/>
        <end position="255"/>
    </location>
</feature>
<evidence type="ECO:0000256" key="6">
    <source>
        <dbReference type="ARBA" id="ARBA00023329"/>
    </source>
</evidence>
<evidence type="ECO:0000256" key="7">
    <source>
        <dbReference type="RuleBase" id="RU363137"/>
    </source>
</evidence>
<keyword evidence="8" id="KW-0175">Coiled coil</keyword>
<evidence type="ECO:0000256" key="3">
    <source>
        <dbReference type="ARBA" id="ARBA00005263"/>
    </source>
</evidence>
<comment type="subcellular location">
    <subcellularLocation>
        <location evidence="2 7">Cytoplasmic vesicle membrane</location>
        <topology evidence="2 7">Peripheral membrane protein</topology>
        <orientation evidence="2 7">Cytoplasmic side</orientation>
    </subcellularLocation>
    <subcellularLocation>
        <location evidence="7">Membrane</location>
        <location evidence="7">Coated pit</location>
        <topology evidence="7">Peripheral membrane protein</topology>
        <orientation evidence="7">Cytoplasmic side</orientation>
    </subcellularLocation>
    <text evidence="7">Cytoplasmic face of coated pits and vesicles.</text>
</comment>
<dbReference type="GO" id="GO:0005198">
    <property type="term" value="F:structural molecule activity"/>
    <property type="evidence" value="ECO:0007669"/>
    <property type="project" value="InterPro"/>
</dbReference>
<dbReference type="EMBL" id="JARAOO010000011">
    <property type="protein sequence ID" value="KAJ7949956.1"/>
    <property type="molecule type" value="Genomic_DNA"/>
</dbReference>
<dbReference type="PANTHER" id="PTHR10639">
    <property type="entry name" value="CLATHRIN LIGHT CHAIN"/>
    <property type="match status" value="1"/>
</dbReference>
<dbReference type="GO" id="GO:0030132">
    <property type="term" value="C:clathrin coat of coated pit"/>
    <property type="evidence" value="ECO:0007669"/>
    <property type="project" value="InterPro"/>
</dbReference>
<feature type="region of interest" description="Disordered" evidence="9">
    <location>
        <begin position="208"/>
        <end position="296"/>
    </location>
</feature>
<dbReference type="AlphaFoldDB" id="A0AAD7L1X4"/>
<evidence type="ECO:0000256" key="9">
    <source>
        <dbReference type="SAM" id="MobiDB-lite"/>
    </source>
</evidence>
<name>A0AAD7L1X4_QUISA</name>
<feature type="compositionally biased region" description="Polar residues" evidence="9">
    <location>
        <begin position="49"/>
        <end position="65"/>
    </location>
</feature>
<gene>
    <name evidence="10" type="ORF">O6P43_026213</name>
</gene>
<dbReference type="InterPro" id="IPR000996">
    <property type="entry name" value="Clathrin_L-chain"/>
</dbReference>
<protein>
    <recommendedName>
        <fullName evidence="7">Clathrin light chain</fullName>
    </recommendedName>
</protein>
<comment type="function">
    <text evidence="1 7">Clathrin is the major protein of the polyhedral coat of coated pits and vesicles.</text>
</comment>
<feature type="region of interest" description="Disordered" evidence="9">
    <location>
        <begin position="28"/>
        <end position="110"/>
    </location>
</feature>
<evidence type="ECO:0000256" key="2">
    <source>
        <dbReference type="ARBA" id="ARBA00004180"/>
    </source>
</evidence>
<dbReference type="GO" id="GO:0032050">
    <property type="term" value="F:clathrin heavy chain binding"/>
    <property type="evidence" value="ECO:0007669"/>
    <property type="project" value="TreeGrafter"/>
</dbReference>
<evidence type="ECO:0000256" key="8">
    <source>
        <dbReference type="SAM" id="Coils"/>
    </source>
</evidence>
<comment type="caution">
    <text evidence="10">The sequence shown here is derived from an EMBL/GenBank/DDBJ whole genome shotgun (WGS) entry which is preliminary data.</text>
</comment>
<evidence type="ECO:0000313" key="11">
    <source>
        <dbReference type="Proteomes" id="UP001163823"/>
    </source>
</evidence>
<dbReference type="GO" id="GO:0006886">
    <property type="term" value="P:intracellular protein transport"/>
    <property type="evidence" value="ECO:0007669"/>
    <property type="project" value="InterPro"/>
</dbReference>
<feature type="compositionally biased region" description="Low complexity" evidence="9">
    <location>
        <begin position="275"/>
        <end position="296"/>
    </location>
</feature>
<feature type="compositionally biased region" description="Basic and acidic residues" evidence="9">
    <location>
        <begin position="208"/>
        <end position="219"/>
    </location>
</feature>